<organism evidence="1 2">
    <name type="scientific">Gracilimonas mengyeensis</name>
    <dbReference type="NCBI Taxonomy" id="1302730"/>
    <lineage>
        <taxon>Bacteria</taxon>
        <taxon>Pseudomonadati</taxon>
        <taxon>Balneolota</taxon>
        <taxon>Balneolia</taxon>
        <taxon>Balneolales</taxon>
        <taxon>Balneolaceae</taxon>
        <taxon>Gracilimonas</taxon>
    </lineage>
</organism>
<sequence length="341" mass="38598">MKILYGIQGTGHGHISRAKVLLPRLREHAQVDAMMSGYNFNMPLEGGLDYEARGFSLAYDNSGGVDWWQTIKKLQPLRFLKDAHALPVQDYDLVINDFEPVSAWAAKWAGIPCVAISHQASFLSPKTPRPAKRSLPAEQLLKFFAPASAVVGSHYLRYDDTIEPPIIRRHILNLNPREEDHVTVYLPAFEAFRLASIFINMREVDWHIFAPGVSRAQHMENVHLYPVSKDRFLESLESCRGVMTAAGFETTSEALYLGKRLLSIPIKNQYEQLCNAAALEKLGATVVFDIDEDFTQKVKSWLREKSAPRLTEISDEKELARKIIDAVEINSYTPLWHPEPA</sequence>
<reference evidence="1 2" key="1">
    <citation type="submission" date="2017-05" db="EMBL/GenBank/DDBJ databases">
        <authorList>
            <person name="Varghese N."/>
            <person name="Submissions S."/>
        </authorList>
    </citation>
    <scope>NUCLEOTIDE SEQUENCE [LARGE SCALE GENOMIC DNA]</scope>
    <source>
        <strain evidence="1 2">DSM 21985</strain>
    </source>
</reference>
<dbReference type="Proteomes" id="UP000317557">
    <property type="component" value="Unassembled WGS sequence"/>
</dbReference>
<dbReference type="AlphaFoldDB" id="A0A521F685"/>
<dbReference type="SUPFAM" id="SSF53756">
    <property type="entry name" value="UDP-Glycosyltransferase/glycogen phosphorylase"/>
    <property type="match status" value="1"/>
</dbReference>
<dbReference type="EMBL" id="FXTP01000015">
    <property type="protein sequence ID" value="SMO91718.1"/>
    <property type="molecule type" value="Genomic_DNA"/>
</dbReference>
<dbReference type="OrthoDB" id="9793805at2"/>
<dbReference type="Gene3D" id="3.40.50.2000">
    <property type="entry name" value="Glycogen Phosphorylase B"/>
    <property type="match status" value="1"/>
</dbReference>
<protein>
    <recommendedName>
        <fullName evidence="3">Glycosyl transferase</fullName>
    </recommendedName>
</protein>
<dbReference type="Pfam" id="PF13528">
    <property type="entry name" value="Glyco_trans_1_3"/>
    <property type="match status" value="1"/>
</dbReference>
<dbReference type="RefSeq" id="WP_142455673.1">
    <property type="nucleotide sequence ID" value="NZ_FXTP01000015.1"/>
</dbReference>
<name>A0A521F685_9BACT</name>
<gene>
    <name evidence="1" type="ORF">SAMN06265219_115116</name>
</gene>
<evidence type="ECO:0008006" key="3">
    <source>
        <dbReference type="Google" id="ProtNLM"/>
    </source>
</evidence>
<accession>A0A521F685</accession>
<evidence type="ECO:0000313" key="2">
    <source>
        <dbReference type="Proteomes" id="UP000317557"/>
    </source>
</evidence>
<keyword evidence="2" id="KW-1185">Reference proteome</keyword>
<evidence type="ECO:0000313" key="1">
    <source>
        <dbReference type="EMBL" id="SMO91718.1"/>
    </source>
</evidence>
<proteinExistence type="predicted"/>